<organism evidence="5 6">
    <name type="scientific">Vibrio owensii CAIM 1854 = LMG 25443</name>
    <dbReference type="NCBI Taxonomy" id="1229493"/>
    <lineage>
        <taxon>Bacteria</taxon>
        <taxon>Pseudomonadati</taxon>
        <taxon>Pseudomonadota</taxon>
        <taxon>Gammaproteobacteria</taxon>
        <taxon>Vibrionales</taxon>
        <taxon>Vibrionaceae</taxon>
        <taxon>Vibrio</taxon>
    </lineage>
</organism>
<dbReference type="PROSITE" id="PS01124">
    <property type="entry name" value="HTH_ARAC_FAMILY_2"/>
    <property type="match status" value="1"/>
</dbReference>
<dbReference type="InterPro" id="IPR009057">
    <property type="entry name" value="Homeodomain-like_sf"/>
</dbReference>
<sequence length="296" mass="34333">MKAQYEKVQYNQNNSWQLLIRRLEAIPFEWHFHPEYELTLTLNSKGERYIGDTISEYEDFDLVLLGPNIPHTWQSRTSLEADKEQKVYVLWFDTQWIEELSRLFPECQAFSPLLLEAHRGLHFSQAIAKQLLPLFEELDTATPMQKLTIMLSILDELSSTVDYQPISVNQTFNRQDSDKRQQRLLSQLLEVIHANYTEPLSVTELASLVGMSESTLGRFFKKMMGQSVSHYITQVRLGKGCSLLVQTDKPVSLVAELSGFNNLSNFNRLFLKYKQLTPKAFRAKFTQSHCETEKNA</sequence>
<dbReference type="GO" id="GO:0003700">
    <property type="term" value="F:DNA-binding transcription factor activity"/>
    <property type="evidence" value="ECO:0007669"/>
    <property type="project" value="InterPro"/>
</dbReference>
<reference evidence="5 6" key="1">
    <citation type="submission" date="2014-07" db="EMBL/GenBank/DDBJ databases">
        <title>Unique and conserved regions in Vibrio harveyi and related species in comparison with the shrimp pathogen Vibrio harveyi CAIM 1792.</title>
        <authorList>
            <person name="Espinoza-Valles I."/>
            <person name="Vora G."/>
            <person name="Leekitcharoenphon P."/>
            <person name="Ussery D."/>
            <person name="Hoj L."/>
            <person name="Gomez-Gil B."/>
        </authorList>
    </citation>
    <scope>NUCLEOTIDE SEQUENCE [LARGE SCALE GENOMIC DNA]</scope>
    <source>
        <strain evidence="6">CAIM 1854 / LMG 25443</strain>
    </source>
</reference>
<keyword evidence="3" id="KW-0804">Transcription</keyword>
<dbReference type="PATRIC" id="fig|1229493.5.peg.2590"/>
<proteinExistence type="predicted"/>
<dbReference type="PANTHER" id="PTHR43280">
    <property type="entry name" value="ARAC-FAMILY TRANSCRIPTIONAL REGULATOR"/>
    <property type="match status" value="1"/>
</dbReference>
<dbReference type="GO" id="GO:0043565">
    <property type="term" value="F:sequence-specific DNA binding"/>
    <property type="evidence" value="ECO:0007669"/>
    <property type="project" value="InterPro"/>
</dbReference>
<gene>
    <name evidence="5" type="ORF">H735_17195</name>
</gene>
<keyword evidence="1" id="KW-0805">Transcription regulation</keyword>
<comment type="caution">
    <text evidence="5">The sequence shown here is derived from an EMBL/GenBank/DDBJ whole genome shotgun (WGS) entry which is preliminary data.</text>
</comment>
<dbReference type="Pfam" id="PF12833">
    <property type="entry name" value="HTH_18"/>
    <property type="match status" value="1"/>
</dbReference>
<dbReference type="InterPro" id="IPR018060">
    <property type="entry name" value="HTH_AraC"/>
</dbReference>
<protein>
    <submittedName>
        <fullName evidence="5">AraC family transcriptional regulator</fullName>
    </submittedName>
</protein>
<dbReference type="Proteomes" id="UP000031586">
    <property type="component" value="Unassembled WGS sequence"/>
</dbReference>
<dbReference type="PANTHER" id="PTHR43280:SF27">
    <property type="entry name" value="TRANSCRIPTIONAL REGULATOR MTLR"/>
    <property type="match status" value="1"/>
</dbReference>
<dbReference type="RefSeq" id="WP_020196347.1">
    <property type="nucleotide sequence ID" value="NZ_BAOH01000051.1"/>
</dbReference>
<keyword evidence="2" id="KW-0238">DNA-binding</keyword>
<dbReference type="SMART" id="SM00342">
    <property type="entry name" value="HTH_ARAC"/>
    <property type="match status" value="1"/>
</dbReference>
<evidence type="ECO:0000313" key="5">
    <source>
        <dbReference type="EMBL" id="KIF51890.1"/>
    </source>
</evidence>
<evidence type="ECO:0000259" key="4">
    <source>
        <dbReference type="PROSITE" id="PS01124"/>
    </source>
</evidence>
<evidence type="ECO:0000256" key="2">
    <source>
        <dbReference type="ARBA" id="ARBA00023125"/>
    </source>
</evidence>
<accession>A0A0C1Z4G2</accession>
<name>A0A0C1Z4G2_9VIBR</name>
<dbReference type="SUPFAM" id="SSF46689">
    <property type="entry name" value="Homeodomain-like"/>
    <property type="match status" value="2"/>
</dbReference>
<dbReference type="AlphaFoldDB" id="A0A0C1Z4G2"/>
<evidence type="ECO:0000256" key="1">
    <source>
        <dbReference type="ARBA" id="ARBA00023015"/>
    </source>
</evidence>
<dbReference type="Gene3D" id="1.10.10.60">
    <property type="entry name" value="Homeodomain-like"/>
    <property type="match status" value="2"/>
</dbReference>
<feature type="domain" description="HTH araC/xylS-type" evidence="4">
    <location>
        <begin position="186"/>
        <end position="284"/>
    </location>
</feature>
<evidence type="ECO:0000313" key="6">
    <source>
        <dbReference type="Proteomes" id="UP000031586"/>
    </source>
</evidence>
<dbReference type="InterPro" id="IPR011051">
    <property type="entry name" value="RmlC_Cupin_sf"/>
</dbReference>
<dbReference type="SUPFAM" id="SSF51182">
    <property type="entry name" value="RmlC-like cupins"/>
    <property type="match status" value="1"/>
</dbReference>
<dbReference type="EMBL" id="JPRD01000028">
    <property type="protein sequence ID" value="KIF51890.1"/>
    <property type="molecule type" value="Genomic_DNA"/>
</dbReference>
<evidence type="ECO:0000256" key="3">
    <source>
        <dbReference type="ARBA" id="ARBA00023163"/>
    </source>
</evidence>